<evidence type="ECO:0000256" key="2">
    <source>
        <dbReference type="ARBA" id="ARBA00022690"/>
    </source>
</evidence>
<comment type="similarity">
    <text evidence="1">Belongs to the cystatin family. Phytocystatin subfamily.</text>
</comment>
<gene>
    <name evidence="5" type="ORF">URODEC1_LOCUS49989</name>
</gene>
<accession>A0ABC8ZZ37</accession>
<dbReference type="AlphaFoldDB" id="A0ABC8ZZ37"/>
<evidence type="ECO:0000256" key="3">
    <source>
        <dbReference type="ARBA" id="ARBA00022704"/>
    </source>
</evidence>
<keyword evidence="6" id="KW-1185">Reference proteome</keyword>
<dbReference type="Proteomes" id="UP001497457">
    <property type="component" value="Chromosome 2b"/>
</dbReference>
<name>A0ABC8ZZ37_9POAL</name>
<dbReference type="Pfam" id="PF16845">
    <property type="entry name" value="SQAPI"/>
    <property type="match status" value="1"/>
</dbReference>
<reference evidence="5 6" key="2">
    <citation type="submission" date="2024-10" db="EMBL/GenBank/DDBJ databases">
        <authorList>
            <person name="Ryan C."/>
        </authorList>
    </citation>
    <scope>NUCLEOTIDE SEQUENCE [LARGE SCALE GENOMIC DNA]</scope>
</reference>
<keyword evidence="2" id="KW-0646">Protease inhibitor</keyword>
<dbReference type="Gene3D" id="3.10.450.10">
    <property type="match status" value="1"/>
</dbReference>
<dbReference type="GO" id="GO:0004869">
    <property type="term" value="F:cysteine-type endopeptidase inhibitor activity"/>
    <property type="evidence" value="ECO:0007669"/>
    <property type="project" value="UniProtKB-KW"/>
</dbReference>
<evidence type="ECO:0000259" key="4">
    <source>
        <dbReference type="Pfam" id="PF16845"/>
    </source>
</evidence>
<feature type="domain" description="Cystatin" evidence="4">
    <location>
        <begin position="36"/>
        <end position="118"/>
    </location>
</feature>
<dbReference type="SUPFAM" id="SSF54403">
    <property type="entry name" value="Cystatin/monellin"/>
    <property type="match status" value="1"/>
</dbReference>
<evidence type="ECO:0000313" key="5">
    <source>
        <dbReference type="EMBL" id="CAL4970237.1"/>
    </source>
</evidence>
<dbReference type="InterPro" id="IPR027214">
    <property type="entry name" value="Cystatin"/>
</dbReference>
<evidence type="ECO:0000313" key="6">
    <source>
        <dbReference type="Proteomes" id="UP001497457"/>
    </source>
</evidence>
<proteinExistence type="inferred from homology"/>
<dbReference type="InterPro" id="IPR046350">
    <property type="entry name" value="Cystatin_sf"/>
</dbReference>
<dbReference type="InterPro" id="IPR000010">
    <property type="entry name" value="Cystatin_dom"/>
</dbReference>
<reference evidence="6" key="1">
    <citation type="submission" date="2024-06" db="EMBL/GenBank/DDBJ databases">
        <authorList>
            <person name="Ryan C."/>
        </authorList>
    </citation>
    <scope>NUCLEOTIDE SEQUENCE [LARGE SCALE GENOMIC DNA]</scope>
</reference>
<sequence length="119" mass="13297">MAFPTMRAGLLPTIAVVAIFVAILPMAAFGGLYPIDINNSHVQELARWAVAEHVKQANDGIKFNKLVSGNQRVGRLGIITFDLIIDAWNNNGKGARYEALLDKRYWWGKRTLLSFKRLA</sequence>
<dbReference type="CDD" id="cd00042">
    <property type="entry name" value="CY"/>
    <property type="match status" value="1"/>
</dbReference>
<keyword evidence="3" id="KW-0789">Thiol protease inhibitor</keyword>
<organism evidence="5 6">
    <name type="scientific">Urochloa decumbens</name>
    <dbReference type="NCBI Taxonomy" id="240449"/>
    <lineage>
        <taxon>Eukaryota</taxon>
        <taxon>Viridiplantae</taxon>
        <taxon>Streptophyta</taxon>
        <taxon>Embryophyta</taxon>
        <taxon>Tracheophyta</taxon>
        <taxon>Spermatophyta</taxon>
        <taxon>Magnoliopsida</taxon>
        <taxon>Liliopsida</taxon>
        <taxon>Poales</taxon>
        <taxon>Poaceae</taxon>
        <taxon>PACMAD clade</taxon>
        <taxon>Panicoideae</taxon>
        <taxon>Panicodae</taxon>
        <taxon>Paniceae</taxon>
        <taxon>Melinidinae</taxon>
        <taxon>Urochloa</taxon>
    </lineage>
</organism>
<dbReference type="EMBL" id="OZ075112">
    <property type="protein sequence ID" value="CAL4970237.1"/>
    <property type="molecule type" value="Genomic_DNA"/>
</dbReference>
<evidence type="ECO:0000256" key="1">
    <source>
        <dbReference type="ARBA" id="ARBA00007233"/>
    </source>
</evidence>
<protein>
    <recommendedName>
        <fullName evidence="4">Cystatin domain-containing protein</fullName>
    </recommendedName>
</protein>
<dbReference type="PANTHER" id="PTHR47116">
    <property type="entry name" value="PHLOEM FILAMENT PROTEIN"/>
    <property type="match status" value="1"/>
</dbReference>